<dbReference type="EMBL" id="JARAYU010000018">
    <property type="protein sequence ID" value="MDX3705283.1"/>
    <property type="molecule type" value="Genomic_DNA"/>
</dbReference>
<evidence type="ECO:0000313" key="2">
    <source>
        <dbReference type="Proteomes" id="UP001271274"/>
    </source>
</evidence>
<organism evidence="1 2">
    <name type="scientific">Streptomyces europaeiscabiei</name>
    <dbReference type="NCBI Taxonomy" id="146819"/>
    <lineage>
        <taxon>Bacteria</taxon>
        <taxon>Bacillati</taxon>
        <taxon>Actinomycetota</taxon>
        <taxon>Actinomycetes</taxon>
        <taxon>Kitasatosporales</taxon>
        <taxon>Streptomycetaceae</taxon>
        <taxon>Streptomyces</taxon>
    </lineage>
</organism>
<proteinExistence type="predicted"/>
<evidence type="ECO:0000313" key="1">
    <source>
        <dbReference type="EMBL" id="MDX3705283.1"/>
    </source>
</evidence>
<sequence length="140" mass="15212">MTRANLADNLSTDKQYLYSDNQGSRGSAMPESGQTWQKPFKGLPIEATHVRLWTAGRVKHPDAPQIAHELFVAVLGAGADVVEMTLSTAGTRIRITARGPDRIPLLYSHGPGWLIVSGLANQSGMTTDECGLWAQLGERR</sequence>
<protein>
    <submittedName>
        <fullName evidence="1">Uncharacterized protein</fullName>
    </submittedName>
</protein>
<comment type="caution">
    <text evidence="1">The sequence shown here is derived from an EMBL/GenBank/DDBJ whole genome shotgun (WGS) entry which is preliminary data.</text>
</comment>
<reference evidence="1 2" key="1">
    <citation type="journal article" date="2023" name="Microb. Genom.">
        <title>Mesoterricola silvestris gen. nov., sp. nov., Mesoterricola sediminis sp. nov., Geothrix oryzae sp. nov., Geothrix edaphica sp. nov., Geothrix rubra sp. nov., and Geothrix limicola sp. nov., six novel members of Acidobacteriota isolated from soils.</title>
        <authorList>
            <person name="Weisberg A.J."/>
            <person name="Pearce E."/>
            <person name="Kramer C.G."/>
            <person name="Chang J.H."/>
            <person name="Clarke C.R."/>
        </authorList>
    </citation>
    <scope>NUCLEOTIDE SEQUENCE [LARGE SCALE GENOMIC DNA]</scope>
    <source>
        <strain evidence="1 2">ID09-01A</strain>
    </source>
</reference>
<dbReference type="RefSeq" id="WP_319063375.1">
    <property type="nucleotide sequence ID" value="NZ_JARAYT010000010.1"/>
</dbReference>
<gene>
    <name evidence="1" type="ORF">PV662_37180</name>
</gene>
<keyword evidence="2" id="KW-1185">Reference proteome</keyword>
<accession>A0ABU4NT56</accession>
<dbReference type="Proteomes" id="UP001271274">
    <property type="component" value="Unassembled WGS sequence"/>
</dbReference>
<name>A0ABU4NT56_9ACTN</name>